<evidence type="ECO:0000256" key="2">
    <source>
        <dbReference type="ARBA" id="ARBA00023157"/>
    </source>
</evidence>
<feature type="disulfide bond" evidence="6">
    <location>
        <begin position="471"/>
        <end position="563"/>
    </location>
</feature>
<keyword evidence="3" id="KW-0410">Iron transport</keyword>
<feature type="binding site" evidence="5">
    <location>
        <position position="420"/>
    </location>
    <ligand>
        <name>Fe(3+)</name>
        <dbReference type="ChEBI" id="CHEBI:29034"/>
        <label>1</label>
    </ligand>
</feature>
<proteinExistence type="inferred from homology"/>
<comment type="function">
    <text evidence="3">Transferrins are iron binding transport proteins which bind Fe(3+) ion in association with the binding of an anion, usually bicarbonate.</text>
</comment>
<dbReference type="GO" id="GO:0006826">
    <property type="term" value="P:iron ion transport"/>
    <property type="evidence" value="ECO:0007669"/>
    <property type="project" value="UniProtKB-KW"/>
</dbReference>
<evidence type="ECO:0000313" key="8">
    <source>
        <dbReference type="Proteomes" id="UP000515204"/>
    </source>
</evidence>
<feature type="disulfide bond" evidence="6">
    <location>
        <begin position="535"/>
        <end position="546"/>
    </location>
</feature>
<dbReference type="CDD" id="cd13529">
    <property type="entry name" value="PBP2_transferrin"/>
    <property type="match status" value="1"/>
</dbReference>
<evidence type="ECO:0000256" key="5">
    <source>
        <dbReference type="PIRSR" id="PIRSR002549-3"/>
    </source>
</evidence>
<feature type="binding site" evidence="4">
    <location>
        <position position="144"/>
    </location>
    <ligand>
        <name>hydrogencarbonate</name>
        <dbReference type="ChEBI" id="CHEBI:17544"/>
        <label>1</label>
    </ligand>
</feature>
<dbReference type="GeneID" id="106746710"/>
<feature type="domain" description="Transferrin-like" evidence="7">
    <location>
        <begin position="365"/>
        <end position="698"/>
    </location>
</feature>
<dbReference type="PANTHER" id="PTHR11485:SF57">
    <property type="entry name" value="TRANSFERRIN"/>
    <property type="match status" value="1"/>
</dbReference>
<dbReference type="GO" id="GO:0005615">
    <property type="term" value="C:extracellular space"/>
    <property type="evidence" value="ECO:0007669"/>
    <property type="project" value="InterPro"/>
</dbReference>
<keyword evidence="1" id="KW-0677">Repeat</keyword>
<reference evidence="9" key="1">
    <citation type="submission" date="2025-08" db="UniProtKB">
        <authorList>
            <consortium name="RefSeq"/>
        </authorList>
    </citation>
    <scope>IDENTIFICATION</scope>
</reference>
<feature type="disulfide bond" evidence="6">
    <location>
        <begin position="368"/>
        <end position="405"/>
    </location>
</feature>
<dbReference type="OrthoDB" id="8183540at2759"/>
<dbReference type="RefSeq" id="XP_014479035.1">
    <property type="nucleotide sequence ID" value="XM_014623549.1"/>
</dbReference>
<dbReference type="InterPro" id="IPR016357">
    <property type="entry name" value="Transferrin"/>
</dbReference>
<feature type="disulfide bond" evidence="6">
    <location>
        <begin position="498"/>
        <end position="700"/>
    </location>
</feature>
<dbReference type="InterPro" id="IPR001156">
    <property type="entry name" value="Transferrin-like_dom"/>
</dbReference>
<evidence type="ECO:0000256" key="3">
    <source>
        <dbReference type="PIRNR" id="PIRNR002549"/>
    </source>
</evidence>
<dbReference type="Pfam" id="PF00405">
    <property type="entry name" value="Transferrin"/>
    <property type="match status" value="2"/>
</dbReference>
<evidence type="ECO:0000259" key="7">
    <source>
        <dbReference type="PROSITE" id="PS51408"/>
    </source>
</evidence>
<comment type="similarity">
    <text evidence="3">Belongs to the transferrin family.</text>
</comment>
<feature type="disulfide bond" evidence="6">
    <location>
        <begin position="512"/>
        <end position="538"/>
    </location>
</feature>
<dbReference type="GO" id="GO:0046872">
    <property type="term" value="F:metal ion binding"/>
    <property type="evidence" value="ECO:0007669"/>
    <property type="project" value="UniProtKB-KW"/>
</dbReference>
<dbReference type="Gene3D" id="3.40.190.10">
    <property type="entry name" value="Periplasmic binding protein-like II"/>
    <property type="match status" value="3"/>
</dbReference>
<feature type="disulfide bond" evidence="6">
    <location>
        <begin position="594"/>
        <end position="611"/>
    </location>
</feature>
<evidence type="ECO:0000313" key="9">
    <source>
        <dbReference type="RefSeq" id="XP_014479035.1"/>
    </source>
</evidence>
<feature type="disulfide bond" evidence="6">
    <location>
        <begin position="39"/>
        <end position="51"/>
    </location>
</feature>
<evidence type="ECO:0000256" key="4">
    <source>
        <dbReference type="PIRSR" id="PIRSR002549-2"/>
    </source>
</evidence>
<sequence>MCSSGGFYATPLVIGWKFISIDVSDTFCAPVKTINQDECSALQRGESEIVCLPVADSAECSIRLAQGQADFGVFNAEELLLAYPFYQSDIVPIQQLRHRTKLSDEFEFQTVAVVRADLTQIINPPGTGFGYLKNGGLCHPGFSKSQWWNDYILKYFEKTVNPDRQCQDKVSVIENEVRNLRSFFGKACRPGEWASESSIDQELKRKYSELCVLCDNQANCTYNNKEHHGHLGALNCLINGRGGVAYVALNYVNEYLRGNKTFEFLCPNGSRLPLTSPTPCTWIRQPWSVVAARTEVAEILKNKLPSWLKRDETKVKEPWKWALSRIIQEDSIALNITENLSLTGYLTKGRVDVDFRSTQTCDRTIRWCTIGDMDTNKCNWMARAAIALGIEPRISCVKSKSVFECLRRITDQQADIITIDSNYGYVARKVYGLTTVLYCETEKVNSSKIVAAVREPSEIKSFQDLKGRTACFPEYAGISWLSFVNTARKIGIVSSKSCDYPLLMSKLFSGACTPGIKDRDHSRTGASADVTTKLCSACSRSNNTSCAANDTNRYYNDNGAMRCLTESAGDVAFVEVGNINEDNRFDPNNYRILCKNGSLASNTGFHADDTCALSVTIDSEVIGRKNDSQTYTTDIFLALLKMEEWLGYRVGTTRPLDIYGPFNGTRNLVFKDSTSGLVSTSSTTKTVEAYKDLFSHVYQCSTGHLTANTNFIFIALVAFYHLLSSHA</sequence>
<feature type="disulfide bond" evidence="6">
    <location>
        <begin position="188"/>
        <end position="214"/>
    </location>
</feature>
<feature type="disulfide bond" evidence="6">
    <location>
        <begin position="211"/>
        <end position="220"/>
    </location>
</feature>
<protein>
    <recommendedName>
        <fullName evidence="3">Transferrin</fullName>
    </recommendedName>
</protein>
<evidence type="ECO:0000256" key="6">
    <source>
        <dbReference type="PIRSR" id="PIRSR002549-4"/>
    </source>
</evidence>
<feature type="disulfide bond" evidence="6">
    <location>
        <begin position="378"/>
        <end position="396"/>
    </location>
</feature>
<keyword evidence="2 6" id="KW-1015">Disulfide bond</keyword>
<gene>
    <name evidence="9" type="primary">LOC106746710</name>
</gene>
<feature type="domain" description="Transferrin-like" evidence="7">
    <location>
        <begin position="29"/>
        <end position="361"/>
    </location>
</feature>
<keyword evidence="3 5" id="KW-0408">Iron</keyword>
<organism evidence="8 9">
    <name type="scientific">Dinoponera quadriceps</name>
    <name type="common">South American ant</name>
    <dbReference type="NCBI Taxonomy" id="609295"/>
    <lineage>
        <taxon>Eukaryota</taxon>
        <taxon>Metazoa</taxon>
        <taxon>Ecdysozoa</taxon>
        <taxon>Arthropoda</taxon>
        <taxon>Hexapoda</taxon>
        <taxon>Insecta</taxon>
        <taxon>Pterygota</taxon>
        <taxon>Neoptera</taxon>
        <taxon>Endopterygota</taxon>
        <taxon>Hymenoptera</taxon>
        <taxon>Apocrita</taxon>
        <taxon>Aculeata</taxon>
        <taxon>Formicoidea</taxon>
        <taxon>Formicidae</taxon>
        <taxon>Ponerinae</taxon>
        <taxon>Ponerini</taxon>
        <taxon>Dinoponera</taxon>
    </lineage>
</organism>
<accession>A0A6P3XKV5</accession>
<dbReference type="PROSITE" id="PS51408">
    <property type="entry name" value="TRANSFERRIN_LIKE_4"/>
    <property type="match status" value="2"/>
</dbReference>
<dbReference type="PRINTS" id="PR00422">
    <property type="entry name" value="TRANSFERRIN"/>
</dbReference>
<dbReference type="PANTHER" id="PTHR11485">
    <property type="entry name" value="TRANSFERRIN"/>
    <property type="match status" value="1"/>
</dbReference>
<dbReference type="GO" id="GO:0055037">
    <property type="term" value="C:recycling endosome"/>
    <property type="evidence" value="ECO:0007669"/>
    <property type="project" value="TreeGrafter"/>
</dbReference>
<keyword evidence="3" id="KW-0813">Transport</keyword>
<keyword evidence="8" id="KW-1185">Reference proteome</keyword>
<dbReference type="GO" id="GO:0005769">
    <property type="term" value="C:early endosome"/>
    <property type="evidence" value="ECO:0007669"/>
    <property type="project" value="TreeGrafter"/>
</dbReference>
<dbReference type="SMART" id="SM00094">
    <property type="entry name" value="TR_FER"/>
    <property type="match status" value="1"/>
</dbReference>
<feature type="disulfide bond" evidence="6">
    <location>
        <begin position="138"/>
        <end position="236"/>
    </location>
</feature>
<dbReference type="GO" id="GO:0005886">
    <property type="term" value="C:plasma membrane"/>
    <property type="evidence" value="ECO:0007669"/>
    <property type="project" value="TreeGrafter"/>
</dbReference>
<name>A0A6P3XKV5_DINQU</name>
<dbReference type="PIRSF" id="PIRSF002549">
    <property type="entry name" value="Transferrin"/>
    <property type="match status" value="1"/>
</dbReference>
<dbReference type="SUPFAM" id="SSF53850">
    <property type="entry name" value="Periplasmic binding protein-like II"/>
    <property type="match status" value="2"/>
</dbReference>
<dbReference type="AlphaFoldDB" id="A0A6P3XKV5"/>
<evidence type="ECO:0000256" key="1">
    <source>
        <dbReference type="ARBA" id="ARBA00022737"/>
    </source>
</evidence>
<dbReference type="KEGG" id="dqu:106746710"/>
<keyword evidence="3 5" id="KW-0479">Metal-binding</keyword>
<keyword evidence="3" id="KW-0406">Ion transport</keyword>
<feature type="disulfide bond" evidence="6">
    <location>
        <begin position="266"/>
        <end position="280"/>
    </location>
</feature>
<dbReference type="Proteomes" id="UP000515204">
    <property type="component" value="Unplaced"/>
</dbReference>